<evidence type="ECO:0000313" key="6">
    <source>
        <dbReference type="Proteomes" id="UP000030652"/>
    </source>
</evidence>
<accession>A0A0B0EIK8</accession>
<comment type="caution">
    <text evidence="5">The sequence shown here is derived from an EMBL/GenBank/DDBJ whole genome shotgun (WGS) entry which is preliminary data.</text>
</comment>
<keyword evidence="2 3" id="KW-0479">Metal-binding</keyword>
<reference evidence="5 6" key="1">
    <citation type="submission" date="2014-10" db="EMBL/GenBank/DDBJ databases">
        <title>Draft genome of anammox bacterium scalindua brodae, obtained using differential coverage binning of sequence data from two enrichment reactors.</title>
        <authorList>
            <person name="Speth D.R."/>
            <person name="Russ L."/>
            <person name="Kartal B."/>
            <person name="Op den Camp H.J."/>
            <person name="Dutilh B.E."/>
            <person name="Jetten M.S."/>
        </authorList>
    </citation>
    <scope>NUCLEOTIDE SEQUENCE [LARGE SCALE GENOMIC DNA]</scope>
    <source>
        <strain evidence="5">RU1</strain>
    </source>
</reference>
<organism evidence="5 6">
    <name type="scientific">Candidatus Scalindua brodae</name>
    <dbReference type="NCBI Taxonomy" id="237368"/>
    <lineage>
        <taxon>Bacteria</taxon>
        <taxon>Pseudomonadati</taxon>
        <taxon>Planctomycetota</taxon>
        <taxon>Candidatus Brocadiia</taxon>
        <taxon>Candidatus Brocadiales</taxon>
        <taxon>Candidatus Scalinduaceae</taxon>
        <taxon>Candidatus Scalindua</taxon>
    </lineage>
</organism>
<dbReference type="SUPFAM" id="SSF109854">
    <property type="entry name" value="DinB/YfiT-like putative metalloenzymes"/>
    <property type="match status" value="1"/>
</dbReference>
<evidence type="ECO:0000256" key="4">
    <source>
        <dbReference type="SAM" id="MobiDB-lite"/>
    </source>
</evidence>
<evidence type="ECO:0000256" key="3">
    <source>
        <dbReference type="PIRSR" id="PIRSR607837-1"/>
    </source>
</evidence>
<feature type="binding site" evidence="3">
    <location>
        <position position="130"/>
    </location>
    <ligand>
        <name>a divalent metal cation</name>
        <dbReference type="ChEBI" id="CHEBI:60240"/>
    </ligand>
</feature>
<evidence type="ECO:0000256" key="1">
    <source>
        <dbReference type="ARBA" id="ARBA00008635"/>
    </source>
</evidence>
<dbReference type="AlphaFoldDB" id="A0A0B0EIK8"/>
<feature type="binding site" evidence="3">
    <location>
        <position position="49"/>
    </location>
    <ligand>
        <name>a divalent metal cation</name>
        <dbReference type="ChEBI" id="CHEBI:60240"/>
    </ligand>
</feature>
<protein>
    <recommendedName>
        <fullName evidence="7">DinB family protein</fullName>
    </recommendedName>
</protein>
<feature type="region of interest" description="Disordered" evidence="4">
    <location>
        <begin position="181"/>
        <end position="201"/>
    </location>
</feature>
<dbReference type="Pfam" id="PF05163">
    <property type="entry name" value="DinB"/>
    <property type="match status" value="1"/>
</dbReference>
<dbReference type="eggNOG" id="COG2318">
    <property type="taxonomic scope" value="Bacteria"/>
</dbReference>
<evidence type="ECO:0000313" key="5">
    <source>
        <dbReference type="EMBL" id="KHE92409.1"/>
    </source>
</evidence>
<gene>
    <name evidence="5" type="ORF">SCABRO_01829</name>
</gene>
<proteinExistence type="inferred from homology"/>
<evidence type="ECO:0008006" key="7">
    <source>
        <dbReference type="Google" id="ProtNLM"/>
    </source>
</evidence>
<feature type="binding site" evidence="3">
    <location>
        <position position="126"/>
    </location>
    <ligand>
        <name>a divalent metal cation</name>
        <dbReference type="ChEBI" id="CHEBI:60240"/>
    </ligand>
</feature>
<comment type="similarity">
    <text evidence="1">Belongs to the DinB family.</text>
</comment>
<dbReference type="EMBL" id="JRYO01000134">
    <property type="protein sequence ID" value="KHE92409.1"/>
    <property type="molecule type" value="Genomic_DNA"/>
</dbReference>
<name>A0A0B0EIK8_9BACT</name>
<dbReference type="InterPro" id="IPR007837">
    <property type="entry name" value="DinB"/>
</dbReference>
<dbReference type="InterPro" id="IPR034660">
    <property type="entry name" value="DinB/YfiT-like"/>
</dbReference>
<evidence type="ECO:0000256" key="2">
    <source>
        <dbReference type="ARBA" id="ARBA00022723"/>
    </source>
</evidence>
<sequence length="201" mass="23188">MDYQFLIDTYETERIKVLSTWSTFKDEDLLARPHPNDKRGRNALEHMIHQCMGENKWFVAMLGVDVGAPPLPADETRLEFIKRYAEDSGKRVEVLKEKDNNWWAEEVKFFEYDKSRAWIVTRRIAHTAHHRGQQTMLLRMLGRDIYSTYGPTADTGGLQQNNAQTIYPYPDIKTLINSETVGGDKAMLPGPGDKPCTERPE</sequence>
<dbReference type="Gene3D" id="1.20.120.450">
    <property type="entry name" value="dinb family like domain"/>
    <property type="match status" value="1"/>
</dbReference>
<dbReference type="Proteomes" id="UP000030652">
    <property type="component" value="Unassembled WGS sequence"/>
</dbReference>
<dbReference type="GO" id="GO:0046872">
    <property type="term" value="F:metal ion binding"/>
    <property type="evidence" value="ECO:0007669"/>
    <property type="project" value="UniProtKB-KW"/>
</dbReference>